<keyword evidence="1 4" id="KW-0808">Transferase</keyword>
<feature type="domain" description="N-acetyltransferase" evidence="3">
    <location>
        <begin position="1"/>
        <end position="160"/>
    </location>
</feature>
<dbReference type="InterPro" id="IPR050832">
    <property type="entry name" value="Bact_Acetyltransf"/>
</dbReference>
<dbReference type="SUPFAM" id="SSF55729">
    <property type="entry name" value="Acyl-CoA N-acyltransferases (Nat)"/>
    <property type="match status" value="1"/>
</dbReference>
<keyword evidence="5" id="KW-1185">Reference proteome</keyword>
<dbReference type="PANTHER" id="PTHR43877">
    <property type="entry name" value="AMINOALKYLPHOSPHONATE N-ACETYLTRANSFERASE-RELATED-RELATED"/>
    <property type="match status" value="1"/>
</dbReference>
<evidence type="ECO:0000259" key="3">
    <source>
        <dbReference type="PROSITE" id="PS51186"/>
    </source>
</evidence>
<protein>
    <submittedName>
        <fullName evidence="4">GNAT family N-acetyltransferase</fullName>
    </submittedName>
</protein>
<comment type="caution">
    <text evidence="4">The sequence shown here is derived from an EMBL/GenBank/DDBJ whole genome shotgun (WGS) entry which is preliminary data.</text>
</comment>
<organism evidence="4 5">
    <name type="scientific">Cellulomonas humilata</name>
    <dbReference type="NCBI Taxonomy" id="144055"/>
    <lineage>
        <taxon>Bacteria</taxon>
        <taxon>Bacillati</taxon>
        <taxon>Actinomycetota</taxon>
        <taxon>Actinomycetes</taxon>
        <taxon>Micrococcales</taxon>
        <taxon>Cellulomonadaceae</taxon>
        <taxon>Cellulomonas</taxon>
    </lineage>
</organism>
<proteinExistence type="predicted"/>
<dbReference type="InterPro" id="IPR016890">
    <property type="entry name" value="UCP028520"/>
</dbReference>
<dbReference type="Gene3D" id="3.40.630.30">
    <property type="match status" value="1"/>
</dbReference>
<evidence type="ECO:0000313" key="5">
    <source>
        <dbReference type="Proteomes" id="UP000565724"/>
    </source>
</evidence>
<reference evidence="4 5" key="1">
    <citation type="submission" date="2020-05" db="EMBL/GenBank/DDBJ databases">
        <title>Genome Sequencing of Type Strains.</title>
        <authorList>
            <person name="Lemaire J.F."/>
            <person name="Inderbitzin P."/>
            <person name="Gregorio O.A."/>
            <person name="Collins S.B."/>
            <person name="Wespe N."/>
            <person name="Knight-Connoni V."/>
        </authorList>
    </citation>
    <scope>NUCLEOTIDE SEQUENCE [LARGE SCALE GENOMIC DNA]</scope>
    <source>
        <strain evidence="4 5">ATCC 25174</strain>
    </source>
</reference>
<accession>A0A7Y6DXT8</accession>
<dbReference type="EMBL" id="JABMCI010000062">
    <property type="protein sequence ID" value="NUU17377.1"/>
    <property type="molecule type" value="Genomic_DNA"/>
</dbReference>
<dbReference type="PIRSF" id="PIRSF028520">
    <property type="entry name" value="UCP028520"/>
    <property type="match status" value="1"/>
</dbReference>
<evidence type="ECO:0000256" key="1">
    <source>
        <dbReference type="ARBA" id="ARBA00022679"/>
    </source>
</evidence>
<evidence type="ECO:0000256" key="2">
    <source>
        <dbReference type="ARBA" id="ARBA00023315"/>
    </source>
</evidence>
<dbReference type="CDD" id="cd04301">
    <property type="entry name" value="NAT_SF"/>
    <property type="match status" value="1"/>
</dbReference>
<keyword evidence="2" id="KW-0012">Acyltransferase</keyword>
<dbReference type="InterPro" id="IPR000182">
    <property type="entry name" value="GNAT_dom"/>
</dbReference>
<gene>
    <name evidence="4" type="ORF">HP550_08960</name>
</gene>
<dbReference type="Proteomes" id="UP000565724">
    <property type="component" value="Unassembled WGS sequence"/>
</dbReference>
<dbReference type="GO" id="GO:0016747">
    <property type="term" value="F:acyltransferase activity, transferring groups other than amino-acyl groups"/>
    <property type="evidence" value="ECO:0007669"/>
    <property type="project" value="InterPro"/>
</dbReference>
<dbReference type="AlphaFoldDB" id="A0A7Y6DXT8"/>
<dbReference type="PANTHER" id="PTHR43877:SF2">
    <property type="entry name" value="AMINOALKYLPHOSPHONATE N-ACETYLTRANSFERASE-RELATED"/>
    <property type="match status" value="1"/>
</dbReference>
<sequence length="162" mass="16994">MTLRAVTAEDVPALARLNDDAVPAVNELGADGLTAHLPECELALVAEDDGDALGFVLAVAPGSAYASENYRWFSTHVPGSLYVDRIVVHPAAHGRGVGRALYGAVDARARELGLGVVTCEVNLEPPNPESLAFHKRLGFRRVGEQATKGGSVVVALLSRDIG</sequence>
<dbReference type="InterPro" id="IPR016181">
    <property type="entry name" value="Acyl_CoA_acyltransferase"/>
</dbReference>
<name>A0A7Y6DXT8_9CELL</name>
<evidence type="ECO:0000313" key="4">
    <source>
        <dbReference type="EMBL" id="NUU17377.1"/>
    </source>
</evidence>
<dbReference type="Pfam" id="PF00583">
    <property type="entry name" value="Acetyltransf_1"/>
    <property type="match status" value="1"/>
</dbReference>
<dbReference type="PROSITE" id="PS51186">
    <property type="entry name" value="GNAT"/>
    <property type="match status" value="1"/>
</dbReference>